<evidence type="ECO:0000313" key="9">
    <source>
        <dbReference type="EMBL" id="SES22822.1"/>
    </source>
</evidence>
<dbReference type="InterPro" id="IPR000100">
    <property type="entry name" value="RNase_P"/>
</dbReference>
<dbReference type="FunFam" id="3.30.230.10:FF:000021">
    <property type="entry name" value="Ribonuclease P protein component"/>
    <property type="match status" value="1"/>
</dbReference>
<comment type="similarity">
    <text evidence="7">Belongs to the RnpA family.</text>
</comment>
<accession>A0A1H9VMJ8</accession>
<dbReference type="EMBL" id="FOGT01000011">
    <property type="protein sequence ID" value="SES22822.1"/>
    <property type="molecule type" value="Genomic_DNA"/>
</dbReference>
<dbReference type="NCBIfam" id="TIGR00188">
    <property type="entry name" value="rnpA"/>
    <property type="match status" value="1"/>
</dbReference>
<protein>
    <recommendedName>
        <fullName evidence="7 8">Ribonuclease P protein component</fullName>
        <shortName evidence="7">RNase P protein</shortName>
        <shortName evidence="7">RNaseP protein</shortName>
        <ecNumber evidence="7 8">3.1.26.5</ecNumber>
    </recommendedName>
    <alternativeName>
        <fullName evidence="7">Protein C5</fullName>
    </alternativeName>
</protein>
<evidence type="ECO:0000256" key="8">
    <source>
        <dbReference type="NCBIfam" id="TIGR00188"/>
    </source>
</evidence>
<dbReference type="PANTHER" id="PTHR33992">
    <property type="entry name" value="RIBONUCLEASE P PROTEIN COMPONENT"/>
    <property type="match status" value="1"/>
</dbReference>
<keyword evidence="2 7" id="KW-0819">tRNA processing</keyword>
<organism evidence="9 10">
    <name type="scientific">Salipaludibacillus aurantiacus</name>
    <dbReference type="NCBI Taxonomy" id="1601833"/>
    <lineage>
        <taxon>Bacteria</taxon>
        <taxon>Bacillati</taxon>
        <taxon>Bacillota</taxon>
        <taxon>Bacilli</taxon>
        <taxon>Bacillales</taxon>
        <taxon>Bacillaceae</taxon>
    </lineage>
</organism>
<keyword evidence="6 7" id="KW-0694">RNA-binding</keyword>
<reference evidence="10" key="1">
    <citation type="submission" date="2016-10" db="EMBL/GenBank/DDBJ databases">
        <authorList>
            <person name="Varghese N."/>
            <person name="Submissions S."/>
        </authorList>
    </citation>
    <scope>NUCLEOTIDE SEQUENCE [LARGE SCALE GENOMIC DNA]</scope>
    <source>
        <strain evidence="10">S9</strain>
    </source>
</reference>
<dbReference type="InterPro" id="IPR020539">
    <property type="entry name" value="RNase_P_CS"/>
</dbReference>
<dbReference type="PANTHER" id="PTHR33992:SF1">
    <property type="entry name" value="RIBONUCLEASE P PROTEIN COMPONENT"/>
    <property type="match status" value="1"/>
</dbReference>
<dbReference type="GO" id="GO:0001682">
    <property type="term" value="P:tRNA 5'-leader removal"/>
    <property type="evidence" value="ECO:0007669"/>
    <property type="project" value="UniProtKB-UniRule"/>
</dbReference>
<name>A0A1H9VMJ8_9BACI</name>
<dbReference type="GO" id="GO:0000049">
    <property type="term" value="F:tRNA binding"/>
    <property type="evidence" value="ECO:0007669"/>
    <property type="project" value="UniProtKB-UniRule"/>
</dbReference>
<evidence type="ECO:0000256" key="2">
    <source>
        <dbReference type="ARBA" id="ARBA00022694"/>
    </source>
</evidence>
<dbReference type="Proteomes" id="UP000198571">
    <property type="component" value="Unassembled WGS sequence"/>
</dbReference>
<dbReference type="InterPro" id="IPR020568">
    <property type="entry name" value="Ribosomal_Su5_D2-typ_SF"/>
</dbReference>
<dbReference type="InterPro" id="IPR014721">
    <property type="entry name" value="Ribsml_uS5_D2-typ_fold_subgr"/>
</dbReference>
<dbReference type="STRING" id="1601833.SAMN05518684_111115"/>
<dbReference type="Gene3D" id="3.30.230.10">
    <property type="match status" value="1"/>
</dbReference>
<evidence type="ECO:0000256" key="5">
    <source>
        <dbReference type="ARBA" id="ARBA00022801"/>
    </source>
</evidence>
<evidence type="ECO:0000256" key="6">
    <source>
        <dbReference type="ARBA" id="ARBA00022884"/>
    </source>
</evidence>
<dbReference type="HAMAP" id="MF_00227">
    <property type="entry name" value="RNase_P"/>
    <property type="match status" value="1"/>
</dbReference>
<evidence type="ECO:0000256" key="1">
    <source>
        <dbReference type="ARBA" id="ARBA00002663"/>
    </source>
</evidence>
<keyword evidence="10" id="KW-1185">Reference proteome</keyword>
<dbReference type="PROSITE" id="PS00648">
    <property type="entry name" value="RIBONUCLEASE_P"/>
    <property type="match status" value="1"/>
</dbReference>
<keyword evidence="4 7" id="KW-0255">Endonuclease</keyword>
<keyword evidence="3 7" id="KW-0540">Nuclease</keyword>
<dbReference type="EC" id="3.1.26.5" evidence="7 8"/>
<gene>
    <name evidence="7" type="primary">rnpA</name>
    <name evidence="9" type="ORF">SAMN05518684_111115</name>
</gene>
<evidence type="ECO:0000256" key="7">
    <source>
        <dbReference type="HAMAP-Rule" id="MF_00227"/>
    </source>
</evidence>
<comment type="subunit">
    <text evidence="7">Consists of a catalytic RNA component (M1 or rnpB) and a protein subunit.</text>
</comment>
<dbReference type="Pfam" id="PF00825">
    <property type="entry name" value="Ribonuclease_P"/>
    <property type="match status" value="1"/>
</dbReference>
<dbReference type="AlphaFoldDB" id="A0A1H9VMJ8"/>
<dbReference type="GO" id="GO:0030677">
    <property type="term" value="C:ribonuclease P complex"/>
    <property type="evidence" value="ECO:0007669"/>
    <property type="project" value="TreeGrafter"/>
</dbReference>
<dbReference type="SUPFAM" id="SSF54211">
    <property type="entry name" value="Ribosomal protein S5 domain 2-like"/>
    <property type="match status" value="1"/>
</dbReference>
<dbReference type="GO" id="GO:0004526">
    <property type="term" value="F:ribonuclease P activity"/>
    <property type="evidence" value="ECO:0007669"/>
    <property type="project" value="UniProtKB-UniRule"/>
</dbReference>
<proteinExistence type="inferred from homology"/>
<keyword evidence="5 7" id="KW-0378">Hydrolase</keyword>
<comment type="catalytic activity">
    <reaction evidence="7">
        <text>Endonucleolytic cleavage of RNA, removing 5'-extranucleotides from tRNA precursor.</text>
        <dbReference type="EC" id="3.1.26.5"/>
    </reaction>
</comment>
<sequence>MTDGVPWMKSQYRLKKNEDFQYVFQRGNSAANRQFVVYQLKKEQQDTIRIGLSVSKKLGNAVDRNRIKRLMKEILRELAPDLLQNRDVVIIARKPAADMDYHQMKKSMYHVMKVAKLFRAPTRVNR</sequence>
<dbReference type="GO" id="GO:0042781">
    <property type="term" value="F:3'-tRNA processing endoribonuclease activity"/>
    <property type="evidence" value="ECO:0007669"/>
    <property type="project" value="TreeGrafter"/>
</dbReference>
<evidence type="ECO:0000256" key="3">
    <source>
        <dbReference type="ARBA" id="ARBA00022722"/>
    </source>
</evidence>
<evidence type="ECO:0000313" key="10">
    <source>
        <dbReference type="Proteomes" id="UP000198571"/>
    </source>
</evidence>
<evidence type="ECO:0000256" key="4">
    <source>
        <dbReference type="ARBA" id="ARBA00022759"/>
    </source>
</evidence>
<comment type="function">
    <text evidence="1 7">RNaseP catalyzes the removal of the 5'-leader sequence from pre-tRNA to produce the mature 5'-terminus. It can also cleave other RNA substrates such as 4.5S RNA. The protein component plays an auxiliary but essential role in vivo by binding to the 5'-leader sequence and broadening the substrate specificity of the ribozyme.</text>
</comment>